<dbReference type="OrthoDB" id="7555371at2759"/>
<proteinExistence type="predicted"/>
<dbReference type="AlphaFoldDB" id="A0A026X3S5"/>
<sequence>MSTLKAAELKKKLKDRNLPTTGTKAELVKRLLEAGVQPEELCIGKHVSDEELQSDEPQPGTSAQEIAPTLQEVELLRRERDLAAREAALLRREIELLRMSPQPEGNLTRPSVKKWQELKDLVGEFSGSNADFERWDKQVKKLLSTYNLDDHRAKALVCSRLAGKALKWYHSRIDCVDLTCEALLQELKKMYGQRPDRLLLRREFEARVWTTSETFADYLHDKVTLANRVPISDLEIISYIVEGIPNPGLRTQAKVQGYESIDAMLTAFATVQLPKGTSHQSVKQPQGSPSSTGKQKEKPKSTQGNDLRRCYNCNETGHMAAAVRSPNGSAGHVLSAESLATARVPAVLQQRMSTAWSRSRKRTMTSGE</sequence>
<feature type="region of interest" description="Disordered" evidence="1">
    <location>
        <begin position="276"/>
        <end position="309"/>
    </location>
</feature>
<dbReference type="Proteomes" id="UP000053097">
    <property type="component" value="Unassembled WGS sequence"/>
</dbReference>
<gene>
    <name evidence="3" type="ORF">X777_15524</name>
</gene>
<name>A0A026X3S5_OOCBI</name>
<dbReference type="OMA" id="VWTTSET"/>
<dbReference type="SUPFAM" id="SSF68906">
    <property type="entry name" value="SAP domain"/>
    <property type="match status" value="1"/>
</dbReference>
<dbReference type="PROSITE" id="PS50800">
    <property type="entry name" value="SAP"/>
    <property type="match status" value="1"/>
</dbReference>
<reference evidence="3 4" key="1">
    <citation type="journal article" date="2014" name="Curr. Biol.">
        <title>The genome of the clonal raider ant Cerapachys biroi.</title>
        <authorList>
            <person name="Oxley P.R."/>
            <person name="Ji L."/>
            <person name="Fetter-Pruneda I."/>
            <person name="McKenzie S.K."/>
            <person name="Li C."/>
            <person name="Hu H."/>
            <person name="Zhang G."/>
            <person name="Kronauer D.J."/>
        </authorList>
    </citation>
    <scope>NUCLEOTIDE SEQUENCE [LARGE SCALE GENOMIC DNA]</scope>
</reference>
<dbReference type="EMBL" id="KK107012">
    <property type="protein sequence ID" value="EZA62932.1"/>
    <property type="molecule type" value="Genomic_DNA"/>
</dbReference>
<dbReference type="Pfam" id="PF02037">
    <property type="entry name" value="SAP"/>
    <property type="match status" value="1"/>
</dbReference>
<organism evidence="3 4">
    <name type="scientific">Ooceraea biroi</name>
    <name type="common">Clonal raider ant</name>
    <name type="synonym">Cerapachys biroi</name>
    <dbReference type="NCBI Taxonomy" id="2015173"/>
    <lineage>
        <taxon>Eukaryota</taxon>
        <taxon>Metazoa</taxon>
        <taxon>Ecdysozoa</taxon>
        <taxon>Arthropoda</taxon>
        <taxon>Hexapoda</taxon>
        <taxon>Insecta</taxon>
        <taxon>Pterygota</taxon>
        <taxon>Neoptera</taxon>
        <taxon>Endopterygota</taxon>
        <taxon>Hymenoptera</taxon>
        <taxon>Apocrita</taxon>
        <taxon>Aculeata</taxon>
        <taxon>Formicoidea</taxon>
        <taxon>Formicidae</taxon>
        <taxon>Dorylinae</taxon>
        <taxon>Ooceraea</taxon>
    </lineage>
</organism>
<evidence type="ECO:0000256" key="1">
    <source>
        <dbReference type="SAM" id="MobiDB-lite"/>
    </source>
</evidence>
<dbReference type="InterPro" id="IPR001878">
    <property type="entry name" value="Znf_CCHC"/>
</dbReference>
<evidence type="ECO:0000259" key="2">
    <source>
        <dbReference type="PROSITE" id="PS50800"/>
    </source>
</evidence>
<dbReference type="InterPro" id="IPR036361">
    <property type="entry name" value="SAP_dom_sf"/>
</dbReference>
<evidence type="ECO:0000313" key="4">
    <source>
        <dbReference type="Proteomes" id="UP000053097"/>
    </source>
</evidence>
<dbReference type="Gene3D" id="1.10.720.30">
    <property type="entry name" value="SAP domain"/>
    <property type="match status" value="1"/>
</dbReference>
<accession>A0A026X3S5</accession>
<protein>
    <recommendedName>
        <fullName evidence="2">SAP domain-containing protein</fullName>
    </recommendedName>
</protein>
<keyword evidence="4" id="KW-1185">Reference proteome</keyword>
<dbReference type="Pfam" id="PF00098">
    <property type="entry name" value="zf-CCHC"/>
    <property type="match status" value="1"/>
</dbReference>
<dbReference type="GO" id="GO:0008270">
    <property type="term" value="F:zinc ion binding"/>
    <property type="evidence" value="ECO:0007669"/>
    <property type="project" value="InterPro"/>
</dbReference>
<evidence type="ECO:0000313" key="3">
    <source>
        <dbReference type="EMBL" id="EZA62932.1"/>
    </source>
</evidence>
<dbReference type="InterPro" id="IPR003034">
    <property type="entry name" value="SAP_dom"/>
</dbReference>
<feature type="domain" description="SAP" evidence="2">
    <location>
        <begin position="1"/>
        <end position="35"/>
    </location>
</feature>
<feature type="compositionally biased region" description="Polar residues" evidence="1">
    <location>
        <begin position="276"/>
        <end position="293"/>
    </location>
</feature>
<dbReference type="GO" id="GO:0003676">
    <property type="term" value="F:nucleic acid binding"/>
    <property type="evidence" value="ECO:0007669"/>
    <property type="project" value="InterPro"/>
</dbReference>
<dbReference type="SMART" id="SM00513">
    <property type="entry name" value="SAP"/>
    <property type="match status" value="1"/>
</dbReference>